<evidence type="ECO:0000313" key="16">
    <source>
        <dbReference type="EMBL" id="KAJ8445407.1"/>
    </source>
</evidence>
<keyword evidence="12" id="KW-0464">Manganese</keyword>
<proteinExistence type="inferred from homology"/>
<evidence type="ECO:0000256" key="5">
    <source>
        <dbReference type="ARBA" id="ARBA00022676"/>
    </source>
</evidence>
<comment type="similarity">
    <text evidence="4">Belongs to the glycosyltransferase 31 family.</text>
</comment>
<sequence>MKRAKLESVVTLSRLRSLHFFMGLVFLYFLLIITQFPLLFRFLDSHHPPVRLPNEFPQHQQSRTRKFPPKILSNLVFREMKSENNTMYRAAMQAWVLGTELWTHLTRVPAPRSNETALPACPEVVSLSGSELKSGFVGLPCGLTIGSHITVVGKPRRAHLENETRISETPGANVMVSQFMLELRREKAGGDKEPATARLLHFNPRIKGDWSGKPVIEMNNCYRGQWGAAIRCEGSRSPPSENTVDGQVKCEGWVRDDVIYSEESKADMWLDKLMGRRKNVEMEWQYPFSEDKFFVLTITAGLEGYHISVDGRHVTSFAYRTGSDLEDAVLLYVYGDVDVHSVFVAALPTFHPNVGPERHLEMSATWKARPLPHGPPTHFIGVISAGDHFAERMAVRKSWMQHHLIRSSAVVARFFVALHRKAGINKELKKEAEFFGDIVIVPYLDDYELVVLKSLAICEYGVVTWKIP</sequence>
<evidence type="ECO:0000256" key="9">
    <source>
        <dbReference type="ARBA" id="ARBA00022989"/>
    </source>
</evidence>
<keyword evidence="6" id="KW-0808">Transferase</keyword>
<dbReference type="GO" id="GO:0000139">
    <property type="term" value="C:Golgi membrane"/>
    <property type="evidence" value="ECO:0007669"/>
    <property type="project" value="UniProtKB-SubCell"/>
</dbReference>
<dbReference type="PANTHER" id="PTHR11346">
    <property type="entry name" value="GALECTIN"/>
    <property type="match status" value="1"/>
</dbReference>
<accession>A0A9Q1QKB3</accession>
<evidence type="ECO:0000256" key="7">
    <source>
        <dbReference type="ARBA" id="ARBA00022692"/>
    </source>
</evidence>
<comment type="caution">
    <text evidence="16">The sequence shown here is derived from an EMBL/GenBank/DDBJ whole genome shotgun (WGS) entry which is preliminary data.</text>
</comment>
<evidence type="ECO:0000256" key="8">
    <source>
        <dbReference type="ARBA" id="ARBA00022968"/>
    </source>
</evidence>
<reference evidence="16" key="1">
    <citation type="submission" date="2022-04" db="EMBL/GenBank/DDBJ databases">
        <title>Carnegiea gigantea Genome sequencing and assembly v2.</title>
        <authorList>
            <person name="Copetti D."/>
            <person name="Sanderson M.J."/>
            <person name="Burquez A."/>
            <person name="Wojciechowski M.F."/>
        </authorList>
    </citation>
    <scope>NUCLEOTIDE SEQUENCE</scope>
    <source>
        <strain evidence="16">SGP5-SGP5p</strain>
        <tissue evidence="16">Aerial part</tissue>
    </source>
</reference>
<keyword evidence="7 14" id="KW-0812">Transmembrane</keyword>
<evidence type="ECO:0000256" key="10">
    <source>
        <dbReference type="ARBA" id="ARBA00023034"/>
    </source>
</evidence>
<gene>
    <name evidence="16" type="ORF">Cgig2_031220</name>
</gene>
<dbReference type="InterPro" id="IPR001079">
    <property type="entry name" value="Galectin_CRD"/>
</dbReference>
<dbReference type="OrthoDB" id="2139606at2759"/>
<evidence type="ECO:0000259" key="15">
    <source>
        <dbReference type="PROSITE" id="PS51304"/>
    </source>
</evidence>
<keyword evidence="8" id="KW-0735">Signal-anchor</keyword>
<feature type="transmembrane region" description="Helical" evidence="14">
    <location>
        <begin position="20"/>
        <end position="43"/>
    </location>
</feature>
<keyword evidence="10" id="KW-0333">Golgi apparatus</keyword>
<evidence type="ECO:0000313" key="17">
    <source>
        <dbReference type="Proteomes" id="UP001153076"/>
    </source>
</evidence>
<dbReference type="InterPro" id="IPR013320">
    <property type="entry name" value="ConA-like_dom_sf"/>
</dbReference>
<dbReference type="AlphaFoldDB" id="A0A9Q1QKB3"/>
<evidence type="ECO:0000256" key="6">
    <source>
        <dbReference type="ARBA" id="ARBA00022679"/>
    </source>
</evidence>
<evidence type="ECO:0000256" key="12">
    <source>
        <dbReference type="ARBA" id="ARBA00023211"/>
    </source>
</evidence>
<evidence type="ECO:0000256" key="4">
    <source>
        <dbReference type="ARBA" id="ARBA00008661"/>
    </source>
</evidence>
<keyword evidence="13" id="KW-0430">Lectin</keyword>
<comment type="cofactor">
    <cofactor evidence="1">
        <name>Mn(2+)</name>
        <dbReference type="ChEBI" id="CHEBI:29035"/>
    </cofactor>
</comment>
<protein>
    <recommendedName>
        <fullName evidence="13">Galectin</fullName>
    </recommendedName>
</protein>
<dbReference type="CDD" id="cd00070">
    <property type="entry name" value="GLECT"/>
    <property type="match status" value="1"/>
</dbReference>
<dbReference type="InterPro" id="IPR044156">
    <property type="entry name" value="Galectin-like"/>
</dbReference>
<evidence type="ECO:0000256" key="13">
    <source>
        <dbReference type="RuleBase" id="RU102079"/>
    </source>
</evidence>
<evidence type="ECO:0000256" key="14">
    <source>
        <dbReference type="SAM" id="Phobius"/>
    </source>
</evidence>
<dbReference type="InterPro" id="IPR002659">
    <property type="entry name" value="Glyco_trans_31"/>
</dbReference>
<comment type="pathway">
    <text evidence="3">Protein modification; protein glycosylation.</text>
</comment>
<evidence type="ECO:0000256" key="3">
    <source>
        <dbReference type="ARBA" id="ARBA00004922"/>
    </source>
</evidence>
<keyword evidence="11 14" id="KW-0472">Membrane</keyword>
<dbReference type="SUPFAM" id="SSF49899">
    <property type="entry name" value="Concanavalin A-like lectins/glucanases"/>
    <property type="match status" value="1"/>
</dbReference>
<dbReference type="Pfam" id="PF01762">
    <property type="entry name" value="Galactosyl_T"/>
    <property type="match status" value="1"/>
</dbReference>
<dbReference type="Gene3D" id="2.60.120.200">
    <property type="match status" value="1"/>
</dbReference>
<evidence type="ECO:0000256" key="1">
    <source>
        <dbReference type="ARBA" id="ARBA00001936"/>
    </source>
</evidence>
<dbReference type="SMART" id="SM00908">
    <property type="entry name" value="Gal-bind_lectin"/>
    <property type="match status" value="1"/>
</dbReference>
<dbReference type="GO" id="GO:1901137">
    <property type="term" value="P:carbohydrate derivative biosynthetic process"/>
    <property type="evidence" value="ECO:0007669"/>
    <property type="project" value="UniProtKB-ARBA"/>
</dbReference>
<evidence type="ECO:0000256" key="2">
    <source>
        <dbReference type="ARBA" id="ARBA00004323"/>
    </source>
</evidence>
<dbReference type="Proteomes" id="UP001153076">
    <property type="component" value="Unassembled WGS sequence"/>
</dbReference>
<dbReference type="GO" id="GO:0030246">
    <property type="term" value="F:carbohydrate binding"/>
    <property type="evidence" value="ECO:0007669"/>
    <property type="project" value="UniProtKB-UniRule"/>
</dbReference>
<name>A0A9Q1QKB3_9CARY</name>
<dbReference type="GO" id="GO:0008378">
    <property type="term" value="F:galactosyltransferase activity"/>
    <property type="evidence" value="ECO:0007669"/>
    <property type="project" value="UniProtKB-ARBA"/>
</dbReference>
<dbReference type="Pfam" id="PF00337">
    <property type="entry name" value="Gal-bind_lectin"/>
    <property type="match status" value="1"/>
</dbReference>
<keyword evidence="17" id="KW-1185">Reference proteome</keyword>
<organism evidence="16 17">
    <name type="scientific">Carnegiea gigantea</name>
    <dbReference type="NCBI Taxonomy" id="171969"/>
    <lineage>
        <taxon>Eukaryota</taxon>
        <taxon>Viridiplantae</taxon>
        <taxon>Streptophyta</taxon>
        <taxon>Embryophyta</taxon>
        <taxon>Tracheophyta</taxon>
        <taxon>Spermatophyta</taxon>
        <taxon>Magnoliopsida</taxon>
        <taxon>eudicotyledons</taxon>
        <taxon>Gunneridae</taxon>
        <taxon>Pentapetalae</taxon>
        <taxon>Caryophyllales</taxon>
        <taxon>Cactineae</taxon>
        <taxon>Cactaceae</taxon>
        <taxon>Cactoideae</taxon>
        <taxon>Echinocereeae</taxon>
        <taxon>Carnegiea</taxon>
    </lineage>
</organism>
<dbReference type="PROSITE" id="PS51304">
    <property type="entry name" value="GALECTIN"/>
    <property type="match status" value="1"/>
</dbReference>
<keyword evidence="5" id="KW-0328">Glycosyltransferase</keyword>
<comment type="subcellular location">
    <subcellularLocation>
        <location evidence="2">Golgi apparatus membrane</location>
        <topology evidence="2">Single-pass type II membrane protein</topology>
    </subcellularLocation>
</comment>
<evidence type="ECO:0000256" key="11">
    <source>
        <dbReference type="ARBA" id="ARBA00023136"/>
    </source>
</evidence>
<dbReference type="EMBL" id="JAKOGI010000077">
    <property type="protein sequence ID" value="KAJ8445407.1"/>
    <property type="molecule type" value="Genomic_DNA"/>
</dbReference>
<keyword evidence="9 14" id="KW-1133">Transmembrane helix</keyword>
<dbReference type="PANTHER" id="PTHR11346:SF147">
    <property type="entry name" value="GALECTIN"/>
    <property type="match status" value="1"/>
</dbReference>
<feature type="domain" description="Galectin" evidence="15">
    <location>
        <begin position="135"/>
        <end position="345"/>
    </location>
</feature>